<name>A0A1I7IIL3_9PROT</name>
<dbReference type="EMBL" id="FPBL01000009">
    <property type="protein sequence ID" value="SFU72749.1"/>
    <property type="molecule type" value="Genomic_DNA"/>
</dbReference>
<dbReference type="AlphaFoldDB" id="A0A1I7IIL3"/>
<gene>
    <name evidence="1" type="ORF">SAMN05216339_1092</name>
</gene>
<sequence>MVFNLEPTGGLVSYCLYRQTLAGNATLWLAALFKRL</sequence>
<proteinExistence type="predicted"/>
<dbReference type="Proteomes" id="UP000183926">
    <property type="component" value="Unassembled WGS sequence"/>
</dbReference>
<evidence type="ECO:0000313" key="2">
    <source>
        <dbReference type="Proteomes" id="UP000183926"/>
    </source>
</evidence>
<organism evidence="1 2">
    <name type="scientific">Nitrosomonas eutropha</name>
    <dbReference type="NCBI Taxonomy" id="916"/>
    <lineage>
        <taxon>Bacteria</taxon>
        <taxon>Pseudomonadati</taxon>
        <taxon>Pseudomonadota</taxon>
        <taxon>Betaproteobacteria</taxon>
        <taxon>Nitrosomonadales</taxon>
        <taxon>Nitrosomonadaceae</taxon>
        <taxon>Nitrosomonas</taxon>
    </lineage>
</organism>
<protein>
    <submittedName>
        <fullName evidence="1">Uncharacterized protein</fullName>
    </submittedName>
</protein>
<accession>A0A1I7IIL3</accession>
<reference evidence="1 2" key="1">
    <citation type="submission" date="2016-10" db="EMBL/GenBank/DDBJ databases">
        <authorList>
            <person name="de Groot N.N."/>
        </authorList>
    </citation>
    <scope>NUCLEOTIDE SEQUENCE [LARGE SCALE GENOMIC DNA]</scope>
    <source>
        <strain evidence="1 2">Nm24</strain>
    </source>
</reference>
<evidence type="ECO:0000313" key="1">
    <source>
        <dbReference type="EMBL" id="SFU72749.1"/>
    </source>
</evidence>